<dbReference type="Proteomes" id="UP000216001">
    <property type="component" value="Unassembled WGS sequence"/>
</dbReference>
<dbReference type="EMBL" id="NOWC01000032">
    <property type="protein sequence ID" value="OZS72665.1"/>
    <property type="molecule type" value="Genomic_DNA"/>
</dbReference>
<dbReference type="RefSeq" id="WP_094962751.1">
    <property type="nucleotide sequence ID" value="NZ_JAGKLI010000063.1"/>
</dbReference>
<accession>A0A264VN32</accession>
<proteinExistence type="predicted"/>
<reference evidence="1 2" key="1">
    <citation type="submission" date="2017-07" db="EMBL/GenBank/DDBJ databases">
        <title>blaIMP-27 on transferable plasmids in Proteus mirabilis and Providencia rettgeri.</title>
        <authorList>
            <person name="Potter R."/>
        </authorList>
    </citation>
    <scope>NUCLEOTIDE SEQUENCE [LARGE SCALE GENOMIC DNA]</scope>
    <source>
        <strain evidence="1 2">PR1</strain>
    </source>
</reference>
<sequence length="206" mass="23919">MTKVINPPISVEEKNHWLGKLAFAALVALKLAQWDGKAARNAQSENLFLLRWLQTALKQKRFHRCVVHDFEWLIHLGQQRLMTSKLKSRLEYLWRSCCCDMASQSDLFRLTYATELLKDLGWDSVVLSEDRWQKLIMKKPIVTAIPTFYVTASALTTGFSDEGKQIDSVAFWVLGDKKQFSEVFKQHHLCGQFDENLPHYTLLFLL</sequence>
<dbReference type="AlphaFoldDB" id="A0A264VN32"/>
<evidence type="ECO:0008006" key="3">
    <source>
        <dbReference type="Google" id="ProtNLM"/>
    </source>
</evidence>
<dbReference type="InterPro" id="IPR021316">
    <property type="entry name" value="DUF2913"/>
</dbReference>
<gene>
    <name evidence="1" type="ORF">CHI95_20445</name>
</gene>
<name>A0A264VN32_PRORE</name>
<comment type="caution">
    <text evidence="1">The sequence shown here is derived from an EMBL/GenBank/DDBJ whole genome shotgun (WGS) entry which is preliminary data.</text>
</comment>
<organism evidence="1 2">
    <name type="scientific">Providencia rettgeri</name>
    <dbReference type="NCBI Taxonomy" id="587"/>
    <lineage>
        <taxon>Bacteria</taxon>
        <taxon>Pseudomonadati</taxon>
        <taxon>Pseudomonadota</taxon>
        <taxon>Gammaproteobacteria</taxon>
        <taxon>Enterobacterales</taxon>
        <taxon>Morganellaceae</taxon>
        <taxon>Providencia</taxon>
    </lineage>
</organism>
<evidence type="ECO:0000313" key="1">
    <source>
        <dbReference type="EMBL" id="OZS72665.1"/>
    </source>
</evidence>
<dbReference type="Pfam" id="PF11140">
    <property type="entry name" value="DUF2913"/>
    <property type="match status" value="1"/>
</dbReference>
<evidence type="ECO:0000313" key="2">
    <source>
        <dbReference type="Proteomes" id="UP000216001"/>
    </source>
</evidence>
<protein>
    <recommendedName>
        <fullName evidence="3">DUF2913 family protein</fullName>
    </recommendedName>
</protein>